<comment type="pathway">
    <text evidence="1 10">Cofactor biosynthesis; (R)-pantothenate biosynthesis; (R)-pantoate from 3-methyl-2-oxobutanoate: step 2/2.</text>
</comment>
<dbReference type="SUPFAM" id="SSF48179">
    <property type="entry name" value="6-phosphogluconate dehydrogenase C-terminal domain-like"/>
    <property type="match status" value="1"/>
</dbReference>
<dbReference type="InterPro" id="IPR036291">
    <property type="entry name" value="NAD(P)-bd_dom_sf"/>
</dbReference>
<evidence type="ECO:0000256" key="5">
    <source>
        <dbReference type="ARBA" id="ARBA00022655"/>
    </source>
</evidence>
<dbReference type="Proteomes" id="UP000063953">
    <property type="component" value="Chromosome"/>
</dbReference>
<keyword evidence="6 10" id="KW-0521">NADP</keyword>
<evidence type="ECO:0000256" key="1">
    <source>
        <dbReference type="ARBA" id="ARBA00004994"/>
    </source>
</evidence>
<evidence type="ECO:0000313" key="14">
    <source>
        <dbReference type="Proteomes" id="UP000063953"/>
    </source>
</evidence>
<dbReference type="Gene3D" id="3.40.50.720">
    <property type="entry name" value="NAD(P)-binding Rossmann-like Domain"/>
    <property type="match status" value="1"/>
</dbReference>
<comment type="catalytic activity">
    <reaction evidence="9 10">
        <text>(R)-pantoate + NADP(+) = 2-dehydropantoate + NADPH + H(+)</text>
        <dbReference type="Rhea" id="RHEA:16233"/>
        <dbReference type="ChEBI" id="CHEBI:11561"/>
        <dbReference type="ChEBI" id="CHEBI:15378"/>
        <dbReference type="ChEBI" id="CHEBI:15980"/>
        <dbReference type="ChEBI" id="CHEBI:57783"/>
        <dbReference type="ChEBI" id="CHEBI:58349"/>
        <dbReference type="EC" id="1.1.1.169"/>
    </reaction>
</comment>
<dbReference type="InterPro" id="IPR013332">
    <property type="entry name" value="KPR_N"/>
</dbReference>
<dbReference type="RefSeq" id="WP_053101513.1">
    <property type="nucleotide sequence ID" value="NZ_CP012365.1"/>
</dbReference>
<dbReference type="GO" id="GO:0008677">
    <property type="term" value="F:2-dehydropantoate 2-reductase activity"/>
    <property type="evidence" value="ECO:0007669"/>
    <property type="project" value="UniProtKB-EC"/>
</dbReference>
<evidence type="ECO:0000256" key="10">
    <source>
        <dbReference type="RuleBase" id="RU362068"/>
    </source>
</evidence>
<dbReference type="Pfam" id="PF02558">
    <property type="entry name" value="ApbA"/>
    <property type="match status" value="1"/>
</dbReference>
<dbReference type="UniPathway" id="UPA00028">
    <property type="reaction ID" value="UER00004"/>
</dbReference>
<dbReference type="EC" id="1.1.1.169" evidence="3 10"/>
<evidence type="ECO:0000256" key="2">
    <source>
        <dbReference type="ARBA" id="ARBA00007870"/>
    </source>
</evidence>
<feature type="domain" description="Ketopantoate reductase N-terminal" evidence="11">
    <location>
        <begin position="10"/>
        <end position="157"/>
    </location>
</feature>
<dbReference type="NCBIfam" id="TIGR00745">
    <property type="entry name" value="apbA_panE"/>
    <property type="match status" value="1"/>
</dbReference>
<proteinExistence type="inferred from homology"/>
<accession>A0A0K1XGB6</accession>
<dbReference type="PANTHER" id="PTHR43765">
    <property type="entry name" value="2-DEHYDROPANTOATE 2-REDUCTASE-RELATED"/>
    <property type="match status" value="1"/>
</dbReference>
<feature type="domain" description="Ketopantoate reductase C-terminal" evidence="12">
    <location>
        <begin position="183"/>
        <end position="299"/>
    </location>
</feature>
<evidence type="ECO:0000256" key="4">
    <source>
        <dbReference type="ARBA" id="ARBA00019465"/>
    </source>
</evidence>
<keyword evidence="14" id="KW-1185">Reference proteome</keyword>
<evidence type="ECO:0000313" key="13">
    <source>
        <dbReference type="EMBL" id="AKX60208.1"/>
    </source>
</evidence>
<dbReference type="InterPro" id="IPR008927">
    <property type="entry name" value="6-PGluconate_DH-like_C_sf"/>
</dbReference>
<dbReference type="InterPro" id="IPR003710">
    <property type="entry name" value="ApbA"/>
</dbReference>
<dbReference type="InterPro" id="IPR013328">
    <property type="entry name" value="6PGD_dom2"/>
</dbReference>
<gene>
    <name evidence="13" type="ORF">AKN88_09920</name>
</gene>
<dbReference type="GO" id="GO:0015940">
    <property type="term" value="P:pantothenate biosynthetic process"/>
    <property type="evidence" value="ECO:0007669"/>
    <property type="project" value="UniProtKB-UniPathway"/>
</dbReference>
<dbReference type="Pfam" id="PF08546">
    <property type="entry name" value="ApbA_C"/>
    <property type="match status" value="1"/>
</dbReference>
<dbReference type="GO" id="GO:0005737">
    <property type="term" value="C:cytoplasm"/>
    <property type="evidence" value="ECO:0007669"/>
    <property type="project" value="TreeGrafter"/>
</dbReference>
<evidence type="ECO:0000256" key="3">
    <source>
        <dbReference type="ARBA" id="ARBA00013014"/>
    </source>
</evidence>
<dbReference type="GO" id="GO:0050661">
    <property type="term" value="F:NADP binding"/>
    <property type="evidence" value="ECO:0007669"/>
    <property type="project" value="TreeGrafter"/>
</dbReference>
<evidence type="ECO:0000256" key="7">
    <source>
        <dbReference type="ARBA" id="ARBA00023002"/>
    </source>
</evidence>
<dbReference type="SUPFAM" id="SSF51735">
    <property type="entry name" value="NAD(P)-binding Rossmann-fold domains"/>
    <property type="match status" value="1"/>
</dbReference>
<dbReference type="Gene3D" id="1.10.1040.10">
    <property type="entry name" value="N-(1-d-carboxylethyl)-l-norvaline Dehydrogenase, domain 2"/>
    <property type="match status" value="1"/>
</dbReference>
<evidence type="ECO:0000256" key="8">
    <source>
        <dbReference type="ARBA" id="ARBA00032024"/>
    </source>
</evidence>
<evidence type="ECO:0000256" key="9">
    <source>
        <dbReference type="ARBA" id="ARBA00048793"/>
    </source>
</evidence>
<evidence type="ECO:0000259" key="11">
    <source>
        <dbReference type="Pfam" id="PF02558"/>
    </source>
</evidence>
<name>A0A0K1XGB6_9GAMM</name>
<evidence type="ECO:0000256" key="6">
    <source>
        <dbReference type="ARBA" id="ARBA00022857"/>
    </source>
</evidence>
<reference evidence="13 14" key="1">
    <citation type="journal article" date="2015" name="Genome Announc.">
        <title>Genome Sequences of Oblitimonas alkaliphila gen. nov. sp. nov. (Proposed), a Novel Bacterium of the Pseudomonadaceae Family.</title>
        <authorList>
            <person name="Lauer A.C."/>
            <person name="Nicholson A.C."/>
            <person name="Humrighouse B.W."/>
            <person name="Emery B."/>
            <person name="Drobish A."/>
            <person name="Juieng P."/>
            <person name="Loparev V."/>
            <person name="McQuiston J.R."/>
        </authorList>
    </citation>
    <scope>NUCLEOTIDE SEQUENCE [LARGE SCALE GENOMIC DNA]</scope>
    <source>
        <strain evidence="13 14">E5571</strain>
    </source>
</reference>
<protein>
    <recommendedName>
        <fullName evidence="4 10">2-dehydropantoate 2-reductase</fullName>
        <ecNumber evidence="3 10">1.1.1.169</ecNumber>
    </recommendedName>
    <alternativeName>
        <fullName evidence="8 10">Ketopantoate reductase</fullName>
    </alternativeName>
</protein>
<dbReference type="InterPro" id="IPR013752">
    <property type="entry name" value="KPA_reductase"/>
</dbReference>
<organism evidence="13 14">
    <name type="scientific">Thiopseudomonas alkaliphila</name>
    <dbReference type="NCBI Taxonomy" id="1697053"/>
    <lineage>
        <taxon>Bacteria</taxon>
        <taxon>Pseudomonadati</taxon>
        <taxon>Pseudomonadota</taxon>
        <taxon>Gammaproteobacteria</taxon>
        <taxon>Pseudomonadales</taxon>
        <taxon>Pseudomonadaceae</taxon>
        <taxon>Thiopseudomonas</taxon>
    </lineage>
</organism>
<comment type="function">
    <text evidence="10">Catalyzes the NADPH-dependent reduction of ketopantoate into pantoic acid.</text>
</comment>
<dbReference type="STRING" id="1697053.AKN87_00405"/>
<evidence type="ECO:0000259" key="12">
    <source>
        <dbReference type="Pfam" id="PF08546"/>
    </source>
</evidence>
<keyword evidence="5 10" id="KW-0566">Pantothenate biosynthesis</keyword>
<sequence>MNTGVSTIHWHILGAGSLGCLWAARLAQVKQSVHLILRSAVRLQAFPGQVQLTTQHTCQSLALTAELADTSQTPITHLIVACKAYDALTAIDSIAPRLAENACIILLQNGLGSQQAIIQRYSKQRIIAASTTDGAYLTAPFQVTWAGQGLTQLGDLNHLGQAAPHWLELWQVAGIHNQWNPQIWHALWLKLAVNCAINPLTVLHQCRNGELRQQASQVNALIPELTLLLKQAEVPLQPNQLHQLIWQVIEQTANNTSSMLQDVQQQRPTEAEFITGFACHYARSQQLTVPHLNALHHALIEQLTY</sequence>
<comment type="similarity">
    <text evidence="2 10">Belongs to the ketopantoate reductase family.</text>
</comment>
<dbReference type="PATRIC" id="fig|1698449.3.peg.1994"/>
<dbReference type="EMBL" id="CP012365">
    <property type="protein sequence ID" value="AKX60208.1"/>
    <property type="molecule type" value="Genomic_DNA"/>
</dbReference>
<dbReference type="PANTHER" id="PTHR43765:SF2">
    <property type="entry name" value="2-DEHYDROPANTOATE 2-REDUCTASE"/>
    <property type="match status" value="1"/>
</dbReference>
<dbReference type="InterPro" id="IPR050838">
    <property type="entry name" value="Ketopantoate_reductase"/>
</dbReference>
<keyword evidence="7 10" id="KW-0560">Oxidoreductase</keyword>
<dbReference type="AlphaFoldDB" id="A0A0K1XGB6"/>